<evidence type="ECO:0000313" key="3">
    <source>
        <dbReference type="Proteomes" id="UP000299102"/>
    </source>
</evidence>
<sequence length="100" mass="11498">MVRRTSQSPEETRRWKLLLLVYIVLECCISDRWLTPPMDTPEETPLLRATPTIQEILDLILTTCNHFSHIEPLFLCLCMNLKPPVLEFVTALVTTVVSDS</sequence>
<evidence type="ECO:0000313" key="2">
    <source>
        <dbReference type="EMBL" id="GBP17533.1"/>
    </source>
</evidence>
<proteinExistence type="predicted"/>
<evidence type="ECO:0000256" key="1">
    <source>
        <dbReference type="SAM" id="SignalP"/>
    </source>
</evidence>
<protein>
    <submittedName>
        <fullName evidence="2">Uncharacterized protein</fullName>
    </submittedName>
</protein>
<keyword evidence="1" id="KW-0732">Signal</keyword>
<dbReference type="EMBL" id="BGZK01000088">
    <property type="protein sequence ID" value="GBP17533.1"/>
    <property type="molecule type" value="Genomic_DNA"/>
</dbReference>
<reference evidence="2 3" key="1">
    <citation type="journal article" date="2019" name="Commun. Biol.">
        <title>The bagworm genome reveals a unique fibroin gene that provides high tensile strength.</title>
        <authorList>
            <person name="Kono N."/>
            <person name="Nakamura H."/>
            <person name="Ohtoshi R."/>
            <person name="Tomita M."/>
            <person name="Numata K."/>
            <person name="Arakawa K."/>
        </authorList>
    </citation>
    <scope>NUCLEOTIDE SEQUENCE [LARGE SCALE GENOMIC DNA]</scope>
</reference>
<feature type="chain" id="PRO_5020040515" evidence="1">
    <location>
        <begin position="31"/>
        <end position="100"/>
    </location>
</feature>
<comment type="caution">
    <text evidence="2">The sequence shown here is derived from an EMBL/GenBank/DDBJ whole genome shotgun (WGS) entry which is preliminary data.</text>
</comment>
<feature type="signal peptide" evidence="1">
    <location>
        <begin position="1"/>
        <end position="30"/>
    </location>
</feature>
<name>A0A4C1TU38_EUMVA</name>
<organism evidence="2 3">
    <name type="scientific">Eumeta variegata</name>
    <name type="common">Bagworm moth</name>
    <name type="synonym">Eumeta japonica</name>
    <dbReference type="NCBI Taxonomy" id="151549"/>
    <lineage>
        <taxon>Eukaryota</taxon>
        <taxon>Metazoa</taxon>
        <taxon>Ecdysozoa</taxon>
        <taxon>Arthropoda</taxon>
        <taxon>Hexapoda</taxon>
        <taxon>Insecta</taxon>
        <taxon>Pterygota</taxon>
        <taxon>Neoptera</taxon>
        <taxon>Endopterygota</taxon>
        <taxon>Lepidoptera</taxon>
        <taxon>Glossata</taxon>
        <taxon>Ditrysia</taxon>
        <taxon>Tineoidea</taxon>
        <taxon>Psychidae</taxon>
        <taxon>Oiketicinae</taxon>
        <taxon>Eumeta</taxon>
    </lineage>
</organism>
<dbReference type="Proteomes" id="UP000299102">
    <property type="component" value="Unassembled WGS sequence"/>
</dbReference>
<keyword evidence="3" id="KW-1185">Reference proteome</keyword>
<gene>
    <name evidence="2" type="ORF">EVAR_12245_1</name>
</gene>
<dbReference type="AlphaFoldDB" id="A0A4C1TU38"/>
<accession>A0A4C1TU38</accession>